<gene>
    <name evidence="2" type="ORF">N7468_001531</name>
</gene>
<reference evidence="2" key="1">
    <citation type="submission" date="2022-11" db="EMBL/GenBank/DDBJ databases">
        <authorList>
            <person name="Petersen C."/>
        </authorList>
    </citation>
    <scope>NUCLEOTIDE SEQUENCE</scope>
    <source>
        <strain evidence="2">IBT 19713</strain>
    </source>
</reference>
<dbReference type="Proteomes" id="UP001150941">
    <property type="component" value="Unassembled WGS sequence"/>
</dbReference>
<reference evidence="2" key="2">
    <citation type="journal article" date="2023" name="IMA Fungus">
        <title>Comparative genomic study of the Penicillium genus elucidates a diverse pangenome and 15 lateral gene transfer events.</title>
        <authorList>
            <person name="Petersen C."/>
            <person name="Sorensen T."/>
            <person name="Nielsen M.R."/>
            <person name="Sondergaard T.E."/>
            <person name="Sorensen J.L."/>
            <person name="Fitzpatrick D.A."/>
            <person name="Frisvad J.C."/>
            <person name="Nielsen K.L."/>
        </authorList>
    </citation>
    <scope>NUCLEOTIDE SEQUENCE</scope>
    <source>
        <strain evidence="2">IBT 19713</strain>
    </source>
</reference>
<protein>
    <submittedName>
        <fullName evidence="2">Uncharacterized protein</fullName>
    </submittedName>
</protein>
<feature type="region of interest" description="Disordered" evidence="1">
    <location>
        <begin position="38"/>
        <end position="99"/>
    </location>
</feature>
<evidence type="ECO:0000313" key="3">
    <source>
        <dbReference type="Proteomes" id="UP001150941"/>
    </source>
</evidence>
<feature type="region of interest" description="Disordered" evidence="1">
    <location>
        <begin position="413"/>
        <end position="432"/>
    </location>
</feature>
<evidence type="ECO:0000256" key="1">
    <source>
        <dbReference type="SAM" id="MobiDB-lite"/>
    </source>
</evidence>
<organism evidence="2 3">
    <name type="scientific">Penicillium chermesinum</name>
    <dbReference type="NCBI Taxonomy" id="63820"/>
    <lineage>
        <taxon>Eukaryota</taxon>
        <taxon>Fungi</taxon>
        <taxon>Dikarya</taxon>
        <taxon>Ascomycota</taxon>
        <taxon>Pezizomycotina</taxon>
        <taxon>Eurotiomycetes</taxon>
        <taxon>Eurotiomycetidae</taxon>
        <taxon>Eurotiales</taxon>
        <taxon>Aspergillaceae</taxon>
        <taxon>Penicillium</taxon>
    </lineage>
</organism>
<feature type="compositionally biased region" description="Basic and acidic residues" evidence="1">
    <location>
        <begin position="47"/>
        <end position="62"/>
    </location>
</feature>
<dbReference type="AlphaFoldDB" id="A0A9W9TXF8"/>
<comment type="caution">
    <text evidence="2">The sequence shown here is derived from an EMBL/GenBank/DDBJ whole genome shotgun (WGS) entry which is preliminary data.</text>
</comment>
<dbReference type="EMBL" id="JAPQKS010000002">
    <property type="protein sequence ID" value="KAJ5246548.1"/>
    <property type="molecule type" value="Genomic_DNA"/>
</dbReference>
<keyword evidence="3" id="KW-1185">Reference proteome</keyword>
<dbReference type="OrthoDB" id="202825at2759"/>
<name>A0A9W9TXF8_9EURO</name>
<accession>A0A9W9TXF8</accession>
<dbReference type="GeneID" id="83198131"/>
<feature type="compositionally biased region" description="Basic and acidic residues" evidence="1">
    <location>
        <begin position="90"/>
        <end position="99"/>
    </location>
</feature>
<evidence type="ECO:0000313" key="2">
    <source>
        <dbReference type="EMBL" id="KAJ5246548.1"/>
    </source>
</evidence>
<sequence length="466" mass="52654">MFSSNKFFDSIAFWKEKHEKSEEEKEQLQNTVFMLEQRIKSLQSENPAEKEPAAGEPAEKEAAPASKRSKRKAPVNASQSKQRKRKRGRPSKDESPGEEKFMDPLLFTLNYDQAQRIAYENDPDSLNKGGKKPYKDVCSQAADWINPGLMRQLYRLKCFILPKKCAQQEVTTEAVILCKLAEREIFIALSAKLTQEISFETPEDKYVAQGPSMREIEPTIDAIALAFAHVLQALAKVAEDRDDATSKGRIIYHLVCLFESTMKAVSLGCMAPYKHMQTARKIRLLLARMFTYLDTARVEDREVLEGCLQLLLSRLGKLVALKTFQVPGLAHFPALSSDRSRFMMDGMGELGPEPASREGEYLVDVLKVALCSQPGYLPMRESSNKKSDFFHANKTRMQKTLLQAIFGSEDPFLQGGLAPPATPPPSDDRRDRRSTCFDELFLEELWDLLGWDVLTRQCGKHGTASE</sequence>
<proteinExistence type="predicted"/>
<dbReference type="RefSeq" id="XP_058333969.1">
    <property type="nucleotide sequence ID" value="XM_058470828.1"/>
</dbReference>